<evidence type="ECO:0000313" key="1">
    <source>
        <dbReference type="EMBL" id="KAI4324586.1"/>
    </source>
</evidence>
<organism evidence="1 2">
    <name type="scientific">Melastoma candidum</name>
    <dbReference type="NCBI Taxonomy" id="119954"/>
    <lineage>
        <taxon>Eukaryota</taxon>
        <taxon>Viridiplantae</taxon>
        <taxon>Streptophyta</taxon>
        <taxon>Embryophyta</taxon>
        <taxon>Tracheophyta</taxon>
        <taxon>Spermatophyta</taxon>
        <taxon>Magnoliopsida</taxon>
        <taxon>eudicotyledons</taxon>
        <taxon>Gunneridae</taxon>
        <taxon>Pentapetalae</taxon>
        <taxon>rosids</taxon>
        <taxon>malvids</taxon>
        <taxon>Myrtales</taxon>
        <taxon>Melastomataceae</taxon>
        <taxon>Melastomatoideae</taxon>
        <taxon>Melastomateae</taxon>
        <taxon>Melastoma</taxon>
    </lineage>
</organism>
<protein>
    <submittedName>
        <fullName evidence="1">Uncharacterized protein</fullName>
    </submittedName>
</protein>
<comment type="caution">
    <text evidence="1">The sequence shown here is derived from an EMBL/GenBank/DDBJ whole genome shotgun (WGS) entry which is preliminary data.</text>
</comment>
<dbReference type="Proteomes" id="UP001057402">
    <property type="component" value="Chromosome 9"/>
</dbReference>
<reference evidence="2" key="1">
    <citation type="journal article" date="2023" name="Front. Plant Sci.">
        <title>Chromosomal-level genome assembly of Melastoma candidum provides insights into trichome evolution.</title>
        <authorList>
            <person name="Zhong Y."/>
            <person name="Wu W."/>
            <person name="Sun C."/>
            <person name="Zou P."/>
            <person name="Liu Y."/>
            <person name="Dai S."/>
            <person name="Zhou R."/>
        </authorList>
    </citation>
    <scope>NUCLEOTIDE SEQUENCE [LARGE SCALE GENOMIC DNA]</scope>
</reference>
<dbReference type="EMBL" id="CM042888">
    <property type="protein sequence ID" value="KAI4324586.1"/>
    <property type="molecule type" value="Genomic_DNA"/>
</dbReference>
<evidence type="ECO:0000313" key="2">
    <source>
        <dbReference type="Proteomes" id="UP001057402"/>
    </source>
</evidence>
<sequence length="152" mass="17208">MYPGWRMMAIMGAVFLAGVQIVEAGIDAHYEYFSCDAIDSPTSDYQFIMERASHDLIEHTGPDNYDHCDKIDLGLTLGYGRAMCRKGMSYGDCNICLYVANNYRIRDCKFSKGSRVKLTDCYMRLEDYEFDDRFDAIMGARGKAAISRGIAL</sequence>
<accession>A0ACB9MP36</accession>
<keyword evidence="2" id="KW-1185">Reference proteome</keyword>
<proteinExistence type="predicted"/>
<name>A0ACB9MP36_9MYRT</name>
<gene>
    <name evidence="1" type="ORF">MLD38_030061</name>
</gene>